<organism evidence="2 3">
    <name type="scientific">Phytohabitans rumicis</name>
    <dbReference type="NCBI Taxonomy" id="1076125"/>
    <lineage>
        <taxon>Bacteria</taxon>
        <taxon>Bacillati</taxon>
        <taxon>Actinomycetota</taxon>
        <taxon>Actinomycetes</taxon>
        <taxon>Micromonosporales</taxon>
        <taxon>Micromonosporaceae</taxon>
    </lineage>
</organism>
<sequence>MIGAVGALALVGCEEVGQSRLDYSDTENVAIKEILIDPGSGNVTVRTSDTDKVDIKRVVRYRGEEGEPNAQYHLNGTVLQIGTECGRGCSIDYEIVAPKGVAVRGENGSGDISLNGVSTVDLQLGSGHIGVVGASGSVKVHTGSGDVTVADVAGDLDARTGSGGIEARGVGGTSSTLRTGSGDVTLELTKAGGVRTHTGSGNVDITVPAGSYRVDARTGSGEKMLGVPNSPTGTYLLDLETGSGDITLREV</sequence>
<proteinExistence type="predicted"/>
<feature type="domain" description="DUF4097" evidence="1">
    <location>
        <begin position="31"/>
        <end position="227"/>
    </location>
</feature>
<name>A0A6V8L474_9ACTN</name>
<reference evidence="2 3" key="1">
    <citation type="submission" date="2020-03" db="EMBL/GenBank/DDBJ databases">
        <title>Whole genome shotgun sequence of Phytohabitans rumicis NBRC 108638.</title>
        <authorList>
            <person name="Komaki H."/>
            <person name="Tamura T."/>
        </authorList>
    </citation>
    <scope>NUCLEOTIDE SEQUENCE [LARGE SCALE GENOMIC DNA]</scope>
    <source>
        <strain evidence="2 3">NBRC 108638</strain>
    </source>
</reference>
<evidence type="ECO:0000313" key="2">
    <source>
        <dbReference type="EMBL" id="GFJ92063.1"/>
    </source>
</evidence>
<evidence type="ECO:0000313" key="3">
    <source>
        <dbReference type="Proteomes" id="UP000482960"/>
    </source>
</evidence>
<accession>A0A6V8L474</accession>
<reference evidence="2 3" key="2">
    <citation type="submission" date="2020-03" db="EMBL/GenBank/DDBJ databases">
        <authorList>
            <person name="Ichikawa N."/>
            <person name="Kimura A."/>
            <person name="Kitahashi Y."/>
            <person name="Uohara A."/>
        </authorList>
    </citation>
    <scope>NUCLEOTIDE SEQUENCE [LARGE SCALE GENOMIC DNA]</scope>
    <source>
        <strain evidence="2 3">NBRC 108638</strain>
    </source>
</reference>
<protein>
    <recommendedName>
        <fullName evidence="1">DUF4097 domain-containing protein</fullName>
    </recommendedName>
</protein>
<dbReference type="InterPro" id="IPR025164">
    <property type="entry name" value="Toastrack_DUF4097"/>
</dbReference>
<keyword evidence="3" id="KW-1185">Reference proteome</keyword>
<gene>
    <name evidence="2" type="ORF">Prum_057050</name>
</gene>
<comment type="caution">
    <text evidence="2">The sequence shown here is derived from an EMBL/GenBank/DDBJ whole genome shotgun (WGS) entry which is preliminary data.</text>
</comment>
<dbReference type="Proteomes" id="UP000482960">
    <property type="component" value="Unassembled WGS sequence"/>
</dbReference>
<dbReference type="Pfam" id="PF13349">
    <property type="entry name" value="DUF4097"/>
    <property type="match status" value="1"/>
</dbReference>
<evidence type="ECO:0000259" key="1">
    <source>
        <dbReference type="Pfam" id="PF13349"/>
    </source>
</evidence>
<dbReference type="EMBL" id="BLPG01000001">
    <property type="protein sequence ID" value="GFJ92063.1"/>
    <property type="molecule type" value="Genomic_DNA"/>
</dbReference>
<dbReference type="AlphaFoldDB" id="A0A6V8L474"/>